<evidence type="ECO:0000313" key="2">
    <source>
        <dbReference type="Proteomes" id="UP000030651"/>
    </source>
</evidence>
<sequence>MLVRSSFQIQRIAARSFATAANTATRIQLSQPRQPTVVKPTRDQLSLLDERNLERAVRAIHEDGLVVVENVISHDVIDRLNEKMIQDALVLQARGKDGPFNYNQGNLQQDPPPVAEHFHPSIFLNPIATQITSAILGPKPKWTFCSANAAMPPLPGAEPQRQPVHSDADFAHPSHPFALVVNVPLVTMRPENGSTEVWLGTHTGNITQQEGSHGDRASGRIKEELLKKQTERDPPTQPIIPKGSIIVRDLRLWHAGMPNKTDQVRIMLAMIHFASWYRNPMRLEFSDDIKPIIENLDCQGKLEVQVPIEWATRKRALQSYLDRGFGNSYDFNQAL</sequence>
<evidence type="ECO:0000313" key="1">
    <source>
        <dbReference type="EMBL" id="ETS76944.1"/>
    </source>
</evidence>
<evidence type="ECO:0008006" key="3">
    <source>
        <dbReference type="Google" id="ProtNLM"/>
    </source>
</evidence>
<dbReference type="Pfam" id="PF05721">
    <property type="entry name" value="PhyH"/>
    <property type="match status" value="1"/>
</dbReference>
<reference evidence="2" key="1">
    <citation type="journal article" date="2015" name="BMC Genomics">
        <title>Genomic and transcriptomic analysis of the endophytic fungus Pestalotiopsis fici reveals its lifestyle and high potential for synthesis of natural products.</title>
        <authorList>
            <person name="Wang X."/>
            <person name="Zhang X."/>
            <person name="Liu L."/>
            <person name="Xiang M."/>
            <person name="Wang W."/>
            <person name="Sun X."/>
            <person name="Che Y."/>
            <person name="Guo L."/>
            <person name="Liu G."/>
            <person name="Guo L."/>
            <person name="Wang C."/>
            <person name="Yin W.B."/>
            <person name="Stadler M."/>
            <person name="Zhang X."/>
            <person name="Liu X."/>
        </authorList>
    </citation>
    <scope>NUCLEOTIDE SEQUENCE [LARGE SCALE GENOMIC DNA]</scope>
    <source>
        <strain evidence="2">W106-1 / CGMCC3.15140</strain>
    </source>
</reference>
<dbReference type="RefSeq" id="XP_007837590.1">
    <property type="nucleotide sequence ID" value="XM_007839399.1"/>
</dbReference>
<keyword evidence="2" id="KW-1185">Reference proteome</keyword>
<dbReference type="AlphaFoldDB" id="W3WSZ8"/>
<organism evidence="1 2">
    <name type="scientific">Pestalotiopsis fici (strain W106-1 / CGMCC3.15140)</name>
    <dbReference type="NCBI Taxonomy" id="1229662"/>
    <lineage>
        <taxon>Eukaryota</taxon>
        <taxon>Fungi</taxon>
        <taxon>Dikarya</taxon>
        <taxon>Ascomycota</taxon>
        <taxon>Pezizomycotina</taxon>
        <taxon>Sordariomycetes</taxon>
        <taxon>Xylariomycetidae</taxon>
        <taxon>Amphisphaeriales</taxon>
        <taxon>Sporocadaceae</taxon>
        <taxon>Pestalotiopsis</taxon>
    </lineage>
</organism>
<dbReference type="OMA" id="CSGNTAM"/>
<proteinExistence type="predicted"/>
<protein>
    <recommendedName>
        <fullName evidence="3">Phytanoyl-CoA dioxygenase</fullName>
    </recommendedName>
</protein>
<dbReference type="EMBL" id="KI912116">
    <property type="protein sequence ID" value="ETS76944.1"/>
    <property type="molecule type" value="Genomic_DNA"/>
</dbReference>
<dbReference type="OrthoDB" id="407832at2759"/>
<name>W3WSZ8_PESFW</name>
<dbReference type="InParanoid" id="W3WSZ8"/>
<dbReference type="HOGENOM" id="CLU_043410_0_1_1"/>
<accession>W3WSZ8</accession>
<gene>
    <name evidence="1" type="ORF">PFICI_10818</name>
</gene>
<dbReference type="PANTHER" id="PTHR37563">
    <property type="entry name" value="PHYTANOYL-COA DIOXYGENASE FAMILY PROTEIN (AFU_ORTHOLOGUE AFUA_2G03330)"/>
    <property type="match status" value="1"/>
</dbReference>
<dbReference type="GeneID" id="19275831"/>
<dbReference type="Gene3D" id="2.60.120.620">
    <property type="entry name" value="q2cbj1_9rhob like domain"/>
    <property type="match status" value="1"/>
</dbReference>
<dbReference type="SUPFAM" id="SSF51197">
    <property type="entry name" value="Clavaminate synthase-like"/>
    <property type="match status" value="1"/>
</dbReference>
<dbReference type="KEGG" id="pfy:PFICI_10818"/>
<dbReference type="Proteomes" id="UP000030651">
    <property type="component" value="Unassembled WGS sequence"/>
</dbReference>
<dbReference type="InterPro" id="IPR051961">
    <property type="entry name" value="Fungal_Metabolite_Diox"/>
</dbReference>
<dbReference type="PANTHER" id="PTHR37563:SF2">
    <property type="entry name" value="PHYTANOYL-COA DIOXYGENASE FAMILY PROTEIN (AFU_ORTHOLOGUE AFUA_2G03330)"/>
    <property type="match status" value="1"/>
</dbReference>
<dbReference type="InterPro" id="IPR008775">
    <property type="entry name" value="Phytyl_CoA_dOase-like"/>
</dbReference>
<dbReference type="eggNOG" id="ENOG502QXCM">
    <property type="taxonomic scope" value="Eukaryota"/>
</dbReference>